<dbReference type="InterPro" id="IPR008166">
    <property type="entry name" value="Glyco_transf_92"/>
</dbReference>
<reference evidence="9" key="1">
    <citation type="submission" date="2021-04" db="EMBL/GenBank/DDBJ databases">
        <authorList>
            <consortium name="Molecular Ecology Group"/>
        </authorList>
    </citation>
    <scope>NUCLEOTIDE SEQUENCE</scope>
</reference>
<dbReference type="PANTHER" id="PTHR21461:SF69">
    <property type="entry name" value="GLYCOSYLTRANSFERASE FAMILY 92 PROTEIN"/>
    <property type="match status" value="1"/>
</dbReference>
<comment type="caution">
    <text evidence="9">The sequence shown here is derived from an EMBL/GenBank/DDBJ whole genome shotgun (WGS) entry which is preliminary data.</text>
</comment>
<dbReference type="Proteomes" id="UP000678393">
    <property type="component" value="Unassembled WGS sequence"/>
</dbReference>
<comment type="similarity">
    <text evidence="2 8">Belongs to the glycosyltransferase 92 family.</text>
</comment>
<dbReference type="OrthoDB" id="6285242at2759"/>
<evidence type="ECO:0000313" key="10">
    <source>
        <dbReference type="Proteomes" id="UP000678393"/>
    </source>
</evidence>
<evidence type="ECO:0000256" key="5">
    <source>
        <dbReference type="ARBA" id="ARBA00022692"/>
    </source>
</evidence>
<sequence length="389" mass="45385">KLHSKHFVMGRDADVYMYSAIVNLPENNIKDNHFDPSTNAEIIITTLDRSSGSFYCCVLFDNKKTLLRNRGQIYFENYVKSGSLIDSLTEYFFPRYYIARQFRCRVPTDSPRSRYSYISLASSRCSTDRRDFLPILQPSRVPGGLALCAKVAHSGGLDPEKVIEWFEVQQLLGVDKVLIFDLGNPETLNRPPNRSLGEKWKRTSQFHHDETMAVLECRQRLAGYDYIIGHDTDEFIIPRRAITLKDFLKEQLQKEPKAAGFYLYTQFFITTWKPTNPEEDLMVKRYRESTVPLWEAYKYVYLPSRAKIATTHQFFPKDAEFRKCKVSPEAAVLHHYRECPQDTWGTCSVATHTDNIMARYHDLDERVFTVRNATQTLPKWTAKHPYRVQ</sequence>
<name>A0A8S3YP03_9EUPU</name>
<dbReference type="AlphaFoldDB" id="A0A8S3YP03"/>
<evidence type="ECO:0000256" key="1">
    <source>
        <dbReference type="ARBA" id="ARBA00004167"/>
    </source>
</evidence>
<protein>
    <recommendedName>
        <fullName evidence="8">Glycosyltransferase family 92 protein</fullName>
        <ecNumber evidence="8">2.4.1.-</ecNumber>
    </recommendedName>
</protein>
<dbReference type="GO" id="GO:0005737">
    <property type="term" value="C:cytoplasm"/>
    <property type="evidence" value="ECO:0007669"/>
    <property type="project" value="TreeGrafter"/>
</dbReference>
<evidence type="ECO:0000313" key="9">
    <source>
        <dbReference type="EMBL" id="CAG5118844.1"/>
    </source>
</evidence>
<keyword evidence="5" id="KW-0812">Transmembrane</keyword>
<feature type="non-terminal residue" evidence="9">
    <location>
        <position position="1"/>
    </location>
</feature>
<organism evidence="9 10">
    <name type="scientific">Candidula unifasciata</name>
    <dbReference type="NCBI Taxonomy" id="100452"/>
    <lineage>
        <taxon>Eukaryota</taxon>
        <taxon>Metazoa</taxon>
        <taxon>Spiralia</taxon>
        <taxon>Lophotrochozoa</taxon>
        <taxon>Mollusca</taxon>
        <taxon>Gastropoda</taxon>
        <taxon>Heterobranchia</taxon>
        <taxon>Euthyneura</taxon>
        <taxon>Panpulmonata</taxon>
        <taxon>Eupulmonata</taxon>
        <taxon>Stylommatophora</taxon>
        <taxon>Helicina</taxon>
        <taxon>Helicoidea</taxon>
        <taxon>Geomitridae</taxon>
        <taxon>Candidula</taxon>
    </lineage>
</organism>
<keyword evidence="6" id="KW-1133">Transmembrane helix</keyword>
<dbReference type="EMBL" id="CAJHNH020000616">
    <property type="protein sequence ID" value="CAG5118844.1"/>
    <property type="molecule type" value="Genomic_DNA"/>
</dbReference>
<keyword evidence="4 8" id="KW-0808">Transferase</keyword>
<evidence type="ECO:0000256" key="3">
    <source>
        <dbReference type="ARBA" id="ARBA00022676"/>
    </source>
</evidence>
<keyword evidence="3 8" id="KW-0328">Glycosyltransferase</keyword>
<proteinExistence type="inferred from homology"/>
<evidence type="ECO:0000256" key="2">
    <source>
        <dbReference type="ARBA" id="ARBA00007647"/>
    </source>
</evidence>
<dbReference type="GO" id="GO:0016020">
    <property type="term" value="C:membrane"/>
    <property type="evidence" value="ECO:0007669"/>
    <property type="project" value="UniProtKB-SubCell"/>
</dbReference>
<evidence type="ECO:0000256" key="6">
    <source>
        <dbReference type="ARBA" id="ARBA00022989"/>
    </source>
</evidence>
<keyword evidence="7" id="KW-0472">Membrane</keyword>
<evidence type="ECO:0000256" key="8">
    <source>
        <dbReference type="RuleBase" id="RU366017"/>
    </source>
</evidence>
<accession>A0A8S3YP03</accession>
<dbReference type="EC" id="2.4.1.-" evidence="8"/>
<gene>
    <name evidence="9" type="ORF">CUNI_LOCUS4402</name>
</gene>
<evidence type="ECO:0000256" key="4">
    <source>
        <dbReference type="ARBA" id="ARBA00022679"/>
    </source>
</evidence>
<dbReference type="GO" id="GO:0016757">
    <property type="term" value="F:glycosyltransferase activity"/>
    <property type="evidence" value="ECO:0007669"/>
    <property type="project" value="UniProtKB-UniRule"/>
</dbReference>
<keyword evidence="10" id="KW-1185">Reference proteome</keyword>
<dbReference type="Pfam" id="PF01697">
    <property type="entry name" value="Glyco_transf_92"/>
    <property type="match status" value="1"/>
</dbReference>
<evidence type="ECO:0000256" key="7">
    <source>
        <dbReference type="ARBA" id="ARBA00023136"/>
    </source>
</evidence>
<comment type="subcellular location">
    <subcellularLocation>
        <location evidence="1">Membrane</location>
        <topology evidence="1">Single-pass membrane protein</topology>
    </subcellularLocation>
</comment>
<dbReference type="PANTHER" id="PTHR21461">
    <property type="entry name" value="GLYCOSYLTRANSFERASE FAMILY 92 PROTEIN"/>
    <property type="match status" value="1"/>
</dbReference>